<dbReference type="OrthoDB" id="3693689at2"/>
<accession>A0A099D1A5</accession>
<evidence type="ECO:0000313" key="3">
    <source>
        <dbReference type="Proteomes" id="UP000029737"/>
    </source>
</evidence>
<reference evidence="1 4" key="2">
    <citation type="submission" date="2017-08" db="EMBL/GenBank/DDBJ databases">
        <title>The complete genome sequence of moderately halophilic actinomycete Actinopolyspora erythraea YIM 90600, the producer of novel erythromycin, novel actinopolysporins A-C and tubercidin.</title>
        <authorList>
            <person name="Yin M."/>
            <person name="Tang S."/>
        </authorList>
    </citation>
    <scope>NUCLEOTIDE SEQUENCE [LARGE SCALE GENOMIC DNA]</scope>
    <source>
        <strain evidence="1 4">YIM 90600</strain>
    </source>
</reference>
<dbReference type="Proteomes" id="UP000215043">
    <property type="component" value="Chromosome"/>
</dbReference>
<dbReference type="EMBL" id="CP022752">
    <property type="protein sequence ID" value="ASU77856.1"/>
    <property type="molecule type" value="Genomic_DNA"/>
</dbReference>
<dbReference type="InterPro" id="IPR011053">
    <property type="entry name" value="Single_hybrid_motif"/>
</dbReference>
<name>A0A099D1A5_9ACTN</name>
<dbReference type="EMBL" id="JPMV01000038">
    <property type="protein sequence ID" value="KGI79844.1"/>
    <property type="molecule type" value="Genomic_DNA"/>
</dbReference>
<dbReference type="AlphaFoldDB" id="A0A099D1A5"/>
<gene>
    <name evidence="1" type="ORF">CDG81_05495</name>
    <name evidence="2" type="ORF">IL38_20490</name>
</gene>
<dbReference type="KEGG" id="aey:CDG81_05495"/>
<dbReference type="RefSeq" id="WP_043577124.1">
    <property type="nucleotide sequence ID" value="NZ_CP022752.1"/>
</dbReference>
<dbReference type="eggNOG" id="ENOG502ZEF0">
    <property type="taxonomic scope" value="Bacteria"/>
</dbReference>
<dbReference type="SUPFAM" id="SSF51230">
    <property type="entry name" value="Single hybrid motif"/>
    <property type="match status" value="1"/>
</dbReference>
<reference evidence="2 3" key="1">
    <citation type="journal article" date="2014" name="PLoS ONE">
        <title>Identification and Characterization of a New Erythromycin Biosynthetic Gene Cluster in Actinopolyspora erythraea YIM90600, a Novel Erythronolide-Producing Halophilic Actinomycete Isolated from Salt Field.</title>
        <authorList>
            <person name="Chen D."/>
            <person name="Feng J."/>
            <person name="Huang L."/>
            <person name="Zhang Q."/>
            <person name="Wu J."/>
            <person name="Zhu X."/>
            <person name="Duan Y."/>
            <person name="Xu Z."/>
        </authorList>
    </citation>
    <scope>NUCLEOTIDE SEQUENCE [LARGE SCALE GENOMIC DNA]</scope>
    <source>
        <strain evidence="2 3">YIM90600</strain>
    </source>
</reference>
<sequence>MTELLYCAERPDNRIPETARGVLVRWLTADGSRVRAGQPLAEVRAEGRRDHVHSLATGTLRQQVRQGESLLPGFPVGLIE</sequence>
<dbReference type="Proteomes" id="UP000029737">
    <property type="component" value="Unassembled WGS sequence"/>
</dbReference>
<evidence type="ECO:0008006" key="5">
    <source>
        <dbReference type="Google" id="ProtNLM"/>
    </source>
</evidence>
<dbReference type="HOGENOM" id="CLU_2581784_0_0_11"/>
<protein>
    <recommendedName>
        <fullName evidence="5">Lipoyl-binding domain-containing protein</fullName>
    </recommendedName>
</protein>
<organism evidence="1 4">
    <name type="scientific">Actinopolyspora erythraea</name>
    <dbReference type="NCBI Taxonomy" id="414996"/>
    <lineage>
        <taxon>Bacteria</taxon>
        <taxon>Bacillati</taxon>
        <taxon>Actinomycetota</taxon>
        <taxon>Actinomycetes</taxon>
        <taxon>Actinopolysporales</taxon>
        <taxon>Actinopolysporaceae</taxon>
        <taxon>Actinopolyspora</taxon>
    </lineage>
</organism>
<proteinExistence type="predicted"/>
<keyword evidence="3" id="KW-1185">Reference proteome</keyword>
<evidence type="ECO:0000313" key="4">
    <source>
        <dbReference type="Proteomes" id="UP000215043"/>
    </source>
</evidence>
<evidence type="ECO:0000313" key="2">
    <source>
        <dbReference type="EMBL" id="KGI79844.1"/>
    </source>
</evidence>
<evidence type="ECO:0000313" key="1">
    <source>
        <dbReference type="EMBL" id="ASU77856.1"/>
    </source>
</evidence>
<dbReference type="Gene3D" id="2.40.50.100">
    <property type="match status" value="1"/>
</dbReference>